<dbReference type="EMBL" id="DSIN01000017">
    <property type="protein sequence ID" value="HEF25456.1"/>
    <property type="molecule type" value="Genomic_DNA"/>
</dbReference>
<dbReference type="Gene3D" id="3.30.160.370">
    <property type="entry name" value="Domain of unknown function DUF5064"/>
    <property type="match status" value="1"/>
</dbReference>
<reference evidence="1" key="1">
    <citation type="journal article" date="2020" name="mSystems">
        <title>Genome- and Community-Level Interaction Insights into Carbon Utilization and Element Cycling Functions of Hydrothermarchaeota in Hydrothermal Sediment.</title>
        <authorList>
            <person name="Zhou Z."/>
            <person name="Liu Y."/>
            <person name="Xu W."/>
            <person name="Pan J."/>
            <person name="Luo Z.H."/>
            <person name="Li M."/>
        </authorList>
    </citation>
    <scope>NUCLEOTIDE SEQUENCE [LARGE SCALE GENOMIC DNA]</scope>
    <source>
        <strain evidence="1">SpSt-200</strain>
    </source>
</reference>
<dbReference type="AlphaFoldDB" id="A0A7C2B9Y2"/>
<evidence type="ECO:0000313" key="1">
    <source>
        <dbReference type="EMBL" id="HEF25456.1"/>
    </source>
</evidence>
<proteinExistence type="predicted"/>
<dbReference type="InterPro" id="IPR032024">
    <property type="entry name" value="DUF5064"/>
</dbReference>
<organism evidence="1">
    <name type="scientific">Pseudomonas graminis</name>
    <dbReference type="NCBI Taxonomy" id="158627"/>
    <lineage>
        <taxon>Bacteria</taxon>
        <taxon>Pseudomonadati</taxon>
        <taxon>Pseudomonadota</taxon>
        <taxon>Gammaproteobacteria</taxon>
        <taxon>Pseudomonadales</taxon>
        <taxon>Pseudomonadaceae</taxon>
        <taxon>Pseudomonas</taxon>
    </lineage>
</organism>
<protein>
    <submittedName>
        <fullName evidence="1">DUF5064 family protein</fullName>
    </submittedName>
</protein>
<dbReference type="Pfam" id="PF16703">
    <property type="entry name" value="DUF5064"/>
    <property type="match status" value="1"/>
</dbReference>
<sequence length="118" mass="13495">MAMFEPGHLHIVHPALQPHDVGYDLHIRYEVSQTDSGQGMQFTLEGDVNGQAVNETFELPKDKAYNFASEASRRLEKHGLPRTTDLHAMHGEYDQMFEDIRHKLDMKSGDPVKPEHLE</sequence>
<accession>A0A7C2B9Y2</accession>
<name>A0A7C2B9Y2_9PSED</name>
<gene>
    <name evidence="1" type="ORF">ENP23_06750</name>
</gene>
<comment type="caution">
    <text evidence="1">The sequence shown here is derived from an EMBL/GenBank/DDBJ whole genome shotgun (WGS) entry which is preliminary data.</text>
</comment>